<sequence length="87" mass="9891">MVSANVDLSSQDCFSALNQPFEAAFDTPDRLRQRAGNVPPSRVCVATQWPQELVHLLRINEQYSDRVSSFLKNGLNTHFSWSRIGIR</sequence>
<dbReference type="AlphaFoldDB" id="A0A3P7S4V1"/>
<dbReference type="Proteomes" id="UP000281553">
    <property type="component" value="Unassembled WGS sequence"/>
</dbReference>
<dbReference type="EMBL" id="UYRU01124708">
    <property type="protein sequence ID" value="VDN49786.1"/>
    <property type="molecule type" value="Genomic_DNA"/>
</dbReference>
<name>A0A3P7S4V1_DIBLA</name>
<gene>
    <name evidence="1" type="ORF">DILT_LOCUS19889</name>
</gene>
<proteinExistence type="predicted"/>
<accession>A0A3P7S4V1</accession>
<keyword evidence="2" id="KW-1185">Reference proteome</keyword>
<protein>
    <submittedName>
        <fullName evidence="1">Uncharacterized protein</fullName>
    </submittedName>
</protein>
<evidence type="ECO:0000313" key="2">
    <source>
        <dbReference type="Proteomes" id="UP000281553"/>
    </source>
</evidence>
<dbReference type="OrthoDB" id="686384at2759"/>
<evidence type="ECO:0000313" key="1">
    <source>
        <dbReference type="EMBL" id="VDN49786.1"/>
    </source>
</evidence>
<reference evidence="1 2" key="1">
    <citation type="submission" date="2018-11" db="EMBL/GenBank/DDBJ databases">
        <authorList>
            <consortium name="Pathogen Informatics"/>
        </authorList>
    </citation>
    <scope>NUCLEOTIDE SEQUENCE [LARGE SCALE GENOMIC DNA]</scope>
</reference>
<organism evidence="1 2">
    <name type="scientific">Dibothriocephalus latus</name>
    <name type="common">Fish tapeworm</name>
    <name type="synonym">Diphyllobothrium latum</name>
    <dbReference type="NCBI Taxonomy" id="60516"/>
    <lineage>
        <taxon>Eukaryota</taxon>
        <taxon>Metazoa</taxon>
        <taxon>Spiralia</taxon>
        <taxon>Lophotrochozoa</taxon>
        <taxon>Platyhelminthes</taxon>
        <taxon>Cestoda</taxon>
        <taxon>Eucestoda</taxon>
        <taxon>Diphyllobothriidea</taxon>
        <taxon>Diphyllobothriidae</taxon>
        <taxon>Dibothriocephalus</taxon>
    </lineage>
</organism>